<keyword evidence="1" id="KW-0175">Coiled coil</keyword>
<accession>A0ABY6Z0A8</accession>
<sequence>MNTIFSPMRVVLLGGMVLCLGFASASVAQVVHAKSMAKQNLFSLVGNLNITTGQILTNSQELNGRVGEVEGKLQQLEAQSQILNQQTQTGKSLSDQLSTQIALTTNNVATMEQILHVEQKTSTVASHVQNQSQSLANTIEKNATVLMQLDKTLGTANNESSRLNSQMDNLISELQSSQQEFRLFGQVNDLLGHKGLLGNATGFLNKSTSGLLGGSKGAGSASQAVGGATGALQKTTSGLTGGLLGPVLGGSAKTGSSGASQAANNSTGATTTNGGLLGLLGGLN</sequence>
<reference evidence="3" key="1">
    <citation type="submission" date="2022-08" db="EMBL/GenBank/DDBJ databases">
        <title>Alicyclobacillus dauci DSM2870, complete genome.</title>
        <authorList>
            <person name="Wang Q."/>
            <person name="Cai R."/>
            <person name="Wang Z."/>
        </authorList>
    </citation>
    <scope>NUCLEOTIDE SEQUENCE</scope>
    <source>
        <strain evidence="3">DSM 28700</strain>
    </source>
</reference>
<proteinExistence type="predicted"/>
<protein>
    <recommendedName>
        <fullName evidence="5">N-terminal domain of peptidoglycan hydrolase CwlO-containing protein</fullName>
    </recommendedName>
</protein>
<evidence type="ECO:0000313" key="4">
    <source>
        <dbReference type="Proteomes" id="UP001164803"/>
    </source>
</evidence>
<feature type="chain" id="PRO_5046604846" description="N-terminal domain of peptidoglycan hydrolase CwlO-containing protein" evidence="2">
    <location>
        <begin position="29"/>
        <end position="284"/>
    </location>
</feature>
<name>A0ABY6Z0A8_9BACL</name>
<evidence type="ECO:0000313" key="3">
    <source>
        <dbReference type="EMBL" id="WAH36144.1"/>
    </source>
</evidence>
<feature type="coiled-coil region" evidence="1">
    <location>
        <begin position="153"/>
        <end position="180"/>
    </location>
</feature>
<feature type="coiled-coil region" evidence="1">
    <location>
        <begin position="59"/>
        <end position="86"/>
    </location>
</feature>
<keyword evidence="4" id="KW-1185">Reference proteome</keyword>
<evidence type="ECO:0000256" key="1">
    <source>
        <dbReference type="SAM" id="Coils"/>
    </source>
</evidence>
<keyword evidence="2" id="KW-0732">Signal</keyword>
<gene>
    <name evidence="3" type="ORF">NZD86_18120</name>
</gene>
<evidence type="ECO:0000256" key="2">
    <source>
        <dbReference type="SAM" id="SignalP"/>
    </source>
</evidence>
<dbReference type="EMBL" id="CP104064">
    <property type="protein sequence ID" value="WAH36144.1"/>
    <property type="molecule type" value="Genomic_DNA"/>
</dbReference>
<organism evidence="3 4">
    <name type="scientific">Alicyclobacillus dauci</name>
    <dbReference type="NCBI Taxonomy" id="1475485"/>
    <lineage>
        <taxon>Bacteria</taxon>
        <taxon>Bacillati</taxon>
        <taxon>Bacillota</taxon>
        <taxon>Bacilli</taxon>
        <taxon>Bacillales</taxon>
        <taxon>Alicyclobacillaceae</taxon>
        <taxon>Alicyclobacillus</taxon>
    </lineage>
</organism>
<dbReference type="Proteomes" id="UP001164803">
    <property type="component" value="Chromosome"/>
</dbReference>
<feature type="signal peptide" evidence="2">
    <location>
        <begin position="1"/>
        <end position="28"/>
    </location>
</feature>
<dbReference type="RefSeq" id="WP_268043454.1">
    <property type="nucleotide sequence ID" value="NZ_CP104064.1"/>
</dbReference>
<evidence type="ECO:0008006" key="5">
    <source>
        <dbReference type="Google" id="ProtNLM"/>
    </source>
</evidence>